<gene>
    <name evidence="6" type="ORF">ACFQAU_04420</name>
</gene>
<protein>
    <submittedName>
        <fullName evidence="6">GFA family protein</fullName>
    </submittedName>
</protein>
<keyword evidence="3" id="KW-0862">Zinc</keyword>
<dbReference type="RefSeq" id="WP_132444826.1">
    <property type="nucleotide sequence ID" value="NZ_JBHSWA010000001.1"/>
</dbReference>
<dbReference type="Proteomes" id="UP001596403">
    <property type="component" value="Unassembled WGS sequence"/>
</dbReference>
<evidence type="ECO:0000256" key="1">
    <source>
        <dbReference type="ARBA" id="ARBA00005495"/>
    </source>
</evidence>
<keyword evidence="4" id="KW-0456">Lyase</keyword>
<dbReference type="PROSITE" id="PS51891">
    <property type="entry name" value="CENP_V_GFA"/>
    <property type="match status" value="1"/>
</dbReference>
<dbReference type="PANTHER" id="PTHR33337:SF40">
    <property type="entry name" value="CENP-V_GFA DOMAIN-CONTAINING PROTEIN-RELATED"/>
    <property type="match status" value="1"/>
</dbReference>
<comment type="caution">
    <text evidence="6">The sequence shown here is derived from an EMBL/GenBank/DDBJ whole genome shotgun (WGS) entry which is preliminary data.</text>
</comment>
<comment type="similarity">
    <text evidence="1">Belongs to the Gfa family.</text>
</comment>
<organism evidence="6 7">
    <name type="scientific">Sulfitobacter profundi</name>
    <dbReference type="NCBI Taxonomy" id="2679961"/>
    <lineage>
        <taxon>Bacteria</taxon>
        <taxon>Pseudomonadati</taxon>
        <taxon>Pseudomonadota</taxon>
        <taxon>Alphaproteobacteria</taxon>
        <taxon>Rhodobacterales</taxon>
        <taxon>Roseobacteraceae</taxon>
        <taxon>Sulfitobacter</taxon>
    </lineage>
</organism>
<reference evidence="7" key="1">
    <citation type="journal article" date="2019" name="Int. J. Syst. Evol. Microbiol.">
        <title>The Global Catalogue of Microorganisms (GCM) 10K type strain sequencing project: providing services to taxonomists for standard genome sequencing and annotation.</title>
        <authorList>
            <consortium name="The Broad Institute Genomics Platform"/>
            <consortium name="The Broad Institute Genome Sequencing Center for Infectious Disease"/>
            <person name="Wu L."/>
            <person name="Ma J."/>
        </authorList>
    </citation>
    <scope>NUCLEOTIDE SEQUENCE [LARGE SCALE GENOMIC DNA]</scope>
    <source>
        <strain evidence="7">NBRC 111368</strain>
    </source>
</reference>
<accession>A0ABW1YV02</accession>
<evidence type="ECO:0000256" key="3">
    <source>
        <dbReference type="ARBA" id="ARBA00022833"/>
    </source>
</evidence>
<evidence type="ECO:0000313" key="7">
    <source>
        <dbReference type="Proteomes" id="UP001596403"/>
    </source>
</evidence>
<evidence type="ECO:0000313" key="6">
    <source>
        <dbReference type="EMBL" id="MFC6641101.1"/>
    </source>
</evidence>
<keyword evidence="2" id="KW-0479">Metal-binding</keyword>
<dbReference type="Pfam" id="PF04828">
    <property type="entry name" value="GFA"/>
    <property type="match status" value="1"/>
</dbReference>
<evidence type="ECO:0000256" key="4">
    <source>
        <dbReference type="ARBA" id="ARBA00023239"/>
    </source>
</evidence>
<dbReference type="InterPro" id="IPR006913">
    <property type="entry name" value="CENP-V/GFA"/>
</dbReference>
<dbReference type="PANTHER" id="PTHR33337">
    <property type="entry name" value="GFA DOMAIN-CONTAINING PROTEIN"/>
    <property type="match status" value="1"/>
</dbReference>
<proteinExistence type="inferred from homology"/>
<sequence>MADEITATCLCGEARLICGRPLGTGSYCHCTDCRKSTGAAFSVAVPFEASGFQVMSGRISSFTKVSDAGRELTRNFCLGCGAPLFGTSKHLPQTVFVKAGVIDDQSYVLPTHESWCQSKVEWSMIGLDLPAHLYGK</sequence>
<dbReference type="Gene3D" id="3.90.1590.10">
    <property type="entry name" value="glutathione-dependent formaldehyde- activating enzyme (gfa)"/>
    <property type="match status" value="1"/>
</dbReference>
<dbReference type="EMBL" id="JBHSWA010000001">
    <property type="protein sequence ID" value="MFC6641101.1"/>
    <property type="molecule type" value="Genomic_DNA"/>
</dbReference>
<dbReference type="SUPFAM" id="SSF51316">
    <property type="entry name" value="Mss4-like"/>
    <property type="match status" value="1"/>
</dbReference>
<dbReference type="InterPro" id="IPR011057">
    <property type="entry name" value="Mss4-like_sf"/>
</dbReference>
<keyword evidence="7" id="KW-1185">Reference proteome</keyword>
<feature type="domain" description="CENP-V/GFA" evidence="5">
    <location>
        <begin position="5"/>
        <end position="113"/>
    </location>
</feature>
<evidence type="ECO:0000259" key="5">
    <source>
        <dbReference type="PROSITE" id="PS51891"/>
    </source>
</evidence>
<evidence type="ECO:0000256" key="2">
    <source>
        <dbReference type="ARBA" id="ARBA00022723"/>
    </source>
</evidence>
<name>A0ABW1YV02_9RHOB</name>